<name>A0A067T211_GALM3</name>
<sequence length="153" mass="16419">MPFPSNKALHSAYALIFLSTHHWDELEPYLGVEGASAVEGDQSGNITLDPKAKTFTIEFAGTANTSSWNWALPGTVFEALNKAAGTLFRARNAPLPQGENTFWMQQYPANDGGVGRTVIEFYTDNVITAVFKTNVDNFGTAGSGSWTAVSPAA</sequence>
<keyword evidence="2" id="KW-1185">Reference proteome</keyword>
<reference evidence="2" key="1">
    <citation type="journal article" date="2014" name="Proc. Natl. Acad. Sci. U.S.A.">
        <title>Extensive sampling of basidiomycete genomes demonstrates inadequacy of the white-rot/brown-rot paradigm for wood decay fungi.</title>
        <authorList>
            <person name="Riley R."/>
            <person name="Salamov A.A."/>
            <person name="Brown D.W."/>
            <person name="Nagy L.G."/>
            <person name="Floudas D."/>
            <person name="Held B.W."/>
            <person name="Levasseur A."/>
            <person name="Lombard V."/>
            <person name="Morin E."/>
            <person name="Otillar R."/>
            <person name="Lindquist E.A."/>
            <person name="Sun H."/>
            <person name="LaButti K.M."/>
            <person name="Schmutz J."/>
            <person name="Jabbour D."/>
            <person name="Luo H."/>
            <person name="Baker S.E."/>
            <person name="Pisabarro A.G."/>
            <person name="Walton J.D."/>
            <person name="Blanchette R.A."/>
            <person name="Henrissat B."/>
            <person name="Martin F."/>
            <person name="Cullen D."/>
            <person name="Hibbett D.S."/>
            <person name="Grigoriev I.V."/>
        </authorList>
    </citation>
    <scope>NUCLEOTIDE SEQUENCE [LARGE SCALE GENOMIC DNA]</scope>
    <source>
        <strain evidence="2">CBS 339.88</strain>
    </source>
</reference>
<dbReference type="OrthoDB" id="2906736at2759"/>
<dbReference type="AlphaFoldDB" id="A0A067T211"/>
<gene>
    <name evidence="1" type="ORF">GALMADRAFT_250625</name>
</gene>
<proteinExistence type="predicted"/>
<dbReference type="EMBL" id="KL142384">
    <property type="protein sequence ID" value="KDR73939.1"/>
    <property type="molecule type" value="Genomic_DNA"/>
</dbReference>
<accession>A0A067T211</accession>
<evidence type="ECO:0000313" key="1">
    <source>
        <dbReference type="EMBL" id="KDR73939.1"/>
    </source>
</evidence>
<organism evidence="1 2">
    <name type="scientific">Galerina marginata (strain CBS 339.88)</name>
    <dbReference type="NCBI Taxonomy" id="685588"/>
    <lineage>
        <taxon>Eukaryota</taxon>
        <taxon>Fungi</taxon>
        <taxon>Dikarya</taxon>
        <taxon>Basidiomycota</taxon>
        <taxon>Agaricomycotina</taxon>
        <taxon>Agaricomycetes</taxon>
        <taxon>Agaricomycetidae</taxon>
        <taxon>Agaricales</taxon>
        <taxon>Agaricineae</taxon>
        <taxon>Strophariaceae</taxon>
        <taxon>Galerina</taxon>
    </lineage>
</organism>
<dbReference type="HOGENOM" id="CLU_1713383_0_0_1"/>
<protein>
    <submittedName>
        <fullName evidence="1">Uncharacterized protein</fullName>
    </submittedName>
</protein>
<evidence type="ECO:0000313" key="2">
    <source>
        <dbReference type="Proteomes" id="UP000027222"/>
    </source>
</evidence>
<dbReference type="Proteomes" id="UP000027222">
    <property type="component" value="Unassembled WGS sequence"/>
</dbReference>